<proteinExistence type="predicted"/>
<accession>A0AAD4E712</accession>
<comment type="caution">
    <text evidence="2">The sequence shown here is derived from an EMBL/GenBank/DDBJ whole genome shotgun (WGS) entry which is preliminary data.</text>
</comment>
<name>A0AAD4E712_9AGAM</name>
<dbReference type="SUPFAM" id="SSF103378">
    <property type="entry name" value="2-methylcitrate dehydratase PrpD"/>
    <property type="match status" value="1"/>
</dbReference>
<feature type="compositionally biased region" description="Low complexity" evidence="1">
    <location>
        <begin position="47"/>
        <end position="61"/>
    </location>
</feature>
<dbReference type="GO" id="GO:0016829">
    <property type="term" value="F:lyase activity"/>
    <property type="evidence" value="ECO:0007669"/>
    <property type="project" value="InterPro"/>
</dbReference>
<gene>
    <name evidence="2" type="ORF">F5891DRAFT_1227184</name>
</gene>
<dbReference type="Gene3D" id="1.10.4100.10">
    <property type="entry name" value="2-methylcitrate dehydratase PrpD"/>
    <property type="match status" value="1"/>
</dbReference>
<reference evidence="2" key="1">
    <citation type="journal article" date="2020" name="New Phytol.">
        <title>Comparative genomics reveals dynamic genome evolution in host specialist ectomycorrhizal fungi.</title>
        <authorList>
            <person name="Lofgren L.A."/>
            <person name="Nguyen N.H."/>
            <person name="Vilgalys R."/>
            <person name="Ruytinx J."/>
            <person name="Liao H.L."/>
            <person name="Branco S."/>
            <person name="Kuo A."/>
            <person name="LaButti K."/>
            <person name="Lipzen A."/>
            <person name="Andreopoulos W."/>
            <person name="Pangilinan J."/>
            <person name="Riley R."/>
            <person name="Hundley H."/>
            <person name="Na H."/>
            <person name="Barry K."/>
            <person name="Grigoriev I.V."/>
            <person name="Stajich J.E."/>
            <person name="Kennedy P.G."/>
        </authorList>
    </citation>
    <scope>NUCLEOTIDE SEQUENCE</scope>
    <source>
        <strain evidence="2">FC203</strain>
    </source>
</reference>
<evidence type="ECO:0000256" key="1">
    <source>
        <dbReference type="SAM" id="MobiDB-lite"/>
    </source>
</evidence>
<evidence type="ECO:0000313" key="2">
    <source>
        <dbReference type="EMBL" id="KAG1900466.1"/>
    </source>
</evidence>
<dbReference type="AlphaFoldDB" id="A0AAD4E712"/>
<dbReference type="Proteomes" id="UP001195769">
    <property type="component" value="Unassembled WGS sequence"/>
</dbReference>
<dbReference type="EMBL" id="JABBWK010000027">
    <property type="protein sequence ID" value="KAG1900466.1"/>
    <property type="molecule type" value="Genomic_DNA"/>
</dbReference>
<dbReference type="InterPro" id="IPR042188">
    <property type="entry name" value="MmgE/PrpD_sf_2"/>
</dbReference>
<dbReference type="Gene3D" id="3.30.1330.120">
    <property type="entry name" value="2-methylcitrate dehydratase PrpD"/>
    <property type="match status" value="1"/>
</dbReference>
<sequence length="473" mass="52238">MLLPRWQETHKRVIGWQSSNVRLGAIWLRQGWDRSSDIFPKPPPPAKKAAVAPTTSASKPTAMKKETKPVLAVKDVRSDSSFFSAPKPKAKLPSFKKALAPVKKEPDLNVAQPSSIVPFQEALKSMGKGRRDSPVTATPPPASITPPLLELIRLIERAVYVDDPVDGVHTAHSLRDLDRGDGAALHAPLFEEVIDWTDPINLEFDLEASQRGQNNTEKTTQEEREQTALGALYISSAQIPDSPGEPTTIISDDEIDVDVKTMTVGSECDNFFWREANLPQPNAASVADLVGQLSGGFDSMSAPSSAGIQSFGFDPAMLSGLCQTALIRPEFKNQKKPNTPFCDVGCFSNSCYSGTRGRSGYMVRFWYLSFDEATPRNWQGLDRMDAVVRPNVHCVEDLNAFSVNYGEPSKRAIRNILHVESNDGPVLDSDDVEVEYLVGHTHRHEEGIPLLVEKFNGRIYAHFNEANQRAQME</sequence>
<protein>
    <submittedName>
        <fullName evidence="2">Uncharacterized protein</fullName>
    </submittedName>
</protein>
<organism evidence="2 3">
    <name type="scientific">Suillus fuscotomentosus</name>
    <dbReference type="NCBI Taxonomy" id="1912939"/>
    <lineage>
        <taxon>Eukaryota</taxon>
        <taxon>Fungi</taxon>
        <taxon>Dikarya</taxon>
        <taxon>Basidiomycota</taxon>
        <taxon>Agaricomycotina</taxon>
        <taxon>Agaricomycetes</taxon>
        <taxon>Agaricomycetidae</taxon>
        <taxon>Boletales</taxon>
        <taxon>Suillineae</taxon>
        <taxon>Suillaceae</taxon>
        <taxon>Suillus</taxon>
    </lineage>
</organism>
<feature type="region of interest" description="Disordered" evidence="1">
    <location>
        <begin position="37"/>
        <end position="69"/>
    </location>
</feature>
<dbReference type="InterPro" id="IPR036148">
    <property type="entry name" value="MmgE/PrpD_sf"/>
</dbReference>
<keyword evidence="3" id="KW-1185">Reference proteome</keyword>
<dbReference type="RefSeq" id="XP_041226042.1">
    <property type="nucleotide sequence ID" value="XM_041369520.1"/>
</dbReference>
<evidence type="ECO:0000313" key="3">
    <source>
        <dbReference type="Proteomes" id="UP001195769"/>
    </source>
</evidence>
<dbReference type="GeneID" id="64663818"/>
<dbReference type="InterPro" id="IPR042183">
    <property type="entry name" value="MmgE/PrpD_sf_1"/>
</dbReference>